<dbReference type="PROSITE" id="PS51379">
    <property type="entry name" value="4FE4S_FER_2"/>
    <property type="match status" value="2"/>
</dbReference>
<dbReference type="RefSeq" id="WP_013047920.1">
    <property type="nucleotide sequence ID" value="NC_014011.1"/>
</dbReference>
<dbReference type="InterPro" id="IPR017896">
    <property type="entry name" value="4Fe4S_Fe-S-bd"/>
</dbReference>
<evidence type="ECO:0000313" key="6">
    <source>
        <dbReference type="Proteomes" id="UP000002366"/>
    </source>
</evidence>
<keyword evidence="3" id="KW-0411">Iron-sulfur</keyword>
<dbReference type="STRING" id="572547.Amico_0517"/>
<dbReference type="SUPFAM" id="SSF54862">
    <property type="entry name" value="4Fe-4S ferredoxins"/>
    <property type="match status" value="1"/>
</dbReference>
<dbReference type="InterPro" id="IPR017900">
    <property type="entry name" value="4Fe4S_Fe_S_CS"/>
</dbReference>
<dbReference type="PANTHER" id="PTHR43122">
    <property type="entry name" value="FERREDOXIN SUBUNIT OF PYRUVATE:FLAVODOXIN OXIDOREDUCTASE-RELATED"/>
    <property type="match status" value="1"/>
</dbReference>
<accession>D5EDM2</accession>
<dbReference type="Pfam" id="PF12838">
    <property type="entry name" value="Fer4_7"/>
    <property type="match status" value="1"/>
</dbReference>
<keyword evidence="6" id="KW-1185">Reference proteome</keyword>
<dbReference type="eggNOG" id="COG1146">
    <property type="taxonomic scope" value="Bacteria"/>
</dbReference>
<evidence type="ECO:0000313" key="5">
    <source>
        <dbReference type="EMBL" id="ADE56654.1"/>
    </source>
</evidence>
<protein>
    <submittedName>
        <fullName evidence="5">4Fe-4S ferredoxin iron-sulfur binding domain protein</fullName>
    </submittedName>
</protein>
<evidence type="ECO:0000256" key="3">
    <source>
        <dbReference type="ARBA" id="ARBA00023014"/>
    </source>
</evidence>
<name>D5EDM2_AMICL</name>
<dbReference type="EMBL" id="CP001997">
    <property type="protein sequence ID" value="ADE56654.1"/>
    <property type="molecule type" value="Genomic_DNA"/>
</dbReference>
<sequence length="66" mass="7197">MTIHIDKDLCKGCGLCVEACPTNVYAITGETNRKGFAVVTAVNAEKCVKCRICEKTCPDLALYIEE</sequence>
<keyword evidence="1" id="KW-0479">Metal-binding</keyword>
<dbReference type="GO" id="GO:0046872">
    <property type="term" value="F:metal ion binding"/>
    <property type="evidence" value="ECO:0007669"/>
    <property type="project" value="UniProtKB-KW"/>
</dbReference>
<gene>
    <name evidence="5" type="ordered locus">Amico_0517</name>
</gene>
<evidence type="ECO:0000256" key="1">
    <source>
        <dbReference type="ARBA" id="ARBA00022723"/>
    </source>
</evidence>
<evidence type="ECO:0000256" key="2">
    <source>
        <dbReference type="ARBA" id="ARBA00023004"/>
    </source>
</evidence>
<dbReference type="PANTHER" id="PTHR43122:SF1">
    <property type="entry name" value="IRON-SULFUR-BINDING PROTEIN"/>
    <property type="match status" value="1"/>
</dbReference>
<dbReference type="Proteomes" id="UP000002366">
    <property type="component" value="Chromosome"/>
</dbReference>
<evidence type="ECO:0000259" key="4">
    <source>
        <dbReference type="PROSITE" id="PS51379"/>
    </source>
</evidence>
<dbReference type="PROSITE" id="PS00198">
    <property type="entry name" value="4FE4S_FER_1"/>
    <property type="match status" value="2"/>
</dbReference>
<organism evidence="5 6">
    <name type="scientific">Aminobacterium colombiense (strain DSM 12261 / ALA-1)</name>
    <dbReference type="NCBI Taxonomy" id="572547"/>
    <lineage>
        <taxon>Bacteria</taxon>
        <taxon>Thermotogati</taxon>
        <taxon>Synergistota</taxon>
        <taxon>Synergistia</taxon>
        <taxon>Synergistales</taxon>
        <taxon>Aminobacteriaceae</taxon>
        <taxon>Aminobacterium</taxon>
    </lineage>
</organism>
<keyword evidence="2" id="KW-0408">Iron</keyword>
<proteinExistence type="predicted"/>
<dbReference type="HOGENOM" id="CLU_139698_5_3_0"/>
<dbReference type="KEGG" id="aco:Amico_0517"/>
<feature type="domain" description="4Fe-4S ferredoxin-type" evidence="4">
    <location>
        <begin position="38"/>
        <end position="66"/>
    </location>
</feature>
<feature type="domain" description="4Fe-4S ferredoxin-type" evidence="4">
    <location>
        <begin position="1"/>
        <end position="30"/>
    </location>
</feature>
<dbReference type="OrthoDB" id="9804603at2"/>
<dbReference type="Gene3D" id="3.30.70.20">
    <property type="match status" value="1"/>
</dbReference>
<reference evidence="5 6" key="1">
    <citation type="journal article" date="2010" name="Stand. Genomic Sci.">
        <title>Complete genome sequence of Aminobacterium colombiense type strain (ALA-1).</title>
        <authorList>
            <person name="Chertkov O."/>
            <person name="Sikorski J."/>
            <person name="Brambilla E."/>
            <person name="Lapidus A."/>
            <person name="Copeland A."/>
            <person name="Glavina Del Rio T."/>
            <person name="Nolan M."/>
            <person name="Lucas S."/>
            <person name="Tice H."/>
            <person name="Cheng J.F."/>
            <person name="Han C."/>
            <person name="Detter J.C."/>
            <person name="Bruce D."/>
            <person name="Tapia R."/>
            <person name="Goodwin L."/>
            <person name="Pitluck S."/>
            <person name="Liolios K."/>
            <person name="Ivanova N."/>
            <person name="Mavromatis K."/>
            <person name="Ovchinnikova G."/>
            <person name="Pati A."/>
            <person name="Chen A."/>
            <person name="Palaniappan K."/>
            <person name="Land M."/>
            <person name="Hauser L."/>
            <person name="Chang Y.J."/>
            <person name="Jeffries C.D."/>
            <person name="Spring S."/>
            <person name="Rohde M."/>
            <person name="Goker M."/>
            <person name="Bristow J."/>
            <person name="Eisen J.A."/>
            <person name="Markowitz V."/>
            <person name="Hugenholtz P."/>
            <person name="Kyrpides N.C."/>
            <person name="Klenk H.P."/>
        </authorList>
    </citation>
    <scope>NUCLEOTIDE SEQUENCE [LARGE SCALE GENOMIC DNA]</scope>
    <source>
        <strain evidence="6">DSM 12261 / ALA-1</strain>
    </source>
</reference>
<dbReference type="GO" id="GO:0051536">
    <property type="term" value="F:iron-sulfur cluster binding"/>
    <property type="evidence" value="ECO:0007669"/>
    <property type="project" value="UniProtKB-KW"/>
</dbReference>
<dbReference type="AlphaFoldDB" id="D5EDM2"/>